<protein>
    <submittedName>
        <fullName evidence="1">BrnA antitoxin family protein</fullName>
    </submittedName>
</protein>
<sequence length="117" mass="13581">MSESRRVAEVRMMEELRKFQQELSENWVDRSLPEGWNGLDMSAPLPVVKEKVTLRLDADMVRWFRKLGPGYGTRINTILRIYWQALLAGRVTSHWDENEVAPAFMALLERMGGEEEG</sequence>
<gene>
    <name evidence="1" type="ORF">NO357_16120</name>
</gene>
<organism evidence="1 2">
    <name type="scientific">Marimonas arenosa</name>
    <dbReference type="NCBI Taxonomy" id="1795305"/>
    <lineage>
        <taxon>Bacteria</taxon>
        <taxon>Pseudomonadati</taxon>
        <taxon>Pseudomonadota</taxon>
        <taxon>Alphaproteobacteria</taxon>
        <taxon>Rhodobacterales</taxon>
        <taxon>Paracoccaceae</taxon>
        <taxon>Marimonas</taxon>
    </lineage>
</organism>
<reference evidence="1" key="2">
    <citation type="submission" date="2023-02" db="EMBL/GenBank/DDBJ databases">
        <title>'Rhodoalgimonas zhirmunskyi' gen. nov., isolated from a red alga.</title>
        <authorList>
            <person name="Nedashkovskaya O.I."/>
            <person name="Otstavnykh N.Y."/>
            <person name="Bystritskaya E.P."/>
            <person name="Balabanova L.A."/>
            <person name="Isaeva M.P."/>
        </authorList>
    </citation>
    <scope>NUCLEOTIDE SEQUENCE</scope>
    <source>
        <strain evidence="1">KCTC 52189</strain>
    </source>
</reference>
<dbReference type="AlphaFoldDB" id="A0AAE3WGM1"/>
<keyword evidence="2" id="KW-1185">Reference proteome</keyword>
<evidence type="ECO:0000313" key="1">
    <source>
        <dbReference type="EMBL" id="MDQ2091427.1"/>
    </source>
</evidence>
<dbReference type="Pfam" id="PF14384">
    <property type="entry name" value="BrnA_antitoxin"/>
    <property type="match status" value="1"/>
</dbReference>
<dbReference type="InterPro" id="IPR025528">
    <property type="entry name" value="BrnA_antitoxin"/>
</dbReference>
<evidence type="ECO:0000313" key="2">
    <source>
        <dbReference type="Proteomes" id="UP001226762"/>
    </source>
</evidence>
<dbReference type="EMBL" id="JANHAX010000005">
    <property type="protein sequence ID" value="MDQ2091427.1"/>
    <property type="molecule type" value="Genomic_DNA"/>
</dbReference>
<dbReference type="Proteomes" id="UP001226762">
    <property type="component" value="Unassembled WGS sequence"/>
</dbReference>
<reference evidence="1" key="1">
    <citation type="submission" date="2022-07" db="EMBL/GenBank/DDBJ databases">
        <authorList>
            <person name="Otstavnykh N."/>
            <person name="Isaeva M."/>
            <person name="Bystritskaya E."/>
        </authorList>
    </citation>
    <scope>NUCLEOTIDE SEQUENCE</scope>
    <source>
        <strain evidence="1">KCTC 52189</strain>
    </source>
</reference>
<dbReference type="RefSeq" id="WP_306736716.1">
    <property type="nucleotide sequence ID" value="NZ_JANHAX010000005.1"/>
</dbReference>
<name>A0AAE3WGM1_9RHOB</name>
<accession>A0AAE3WGM1</accession>
<comment type="caution">
    <text evidence="1">The sequence shown here is derived from an EMBL/GenBank/DDBJ whole genome shotgun (WGS) entry which is preliminary data.</text>
</comment>
<proteinExistence type="predicted"/>